<comment type="subcellular location">
    <subcellularLocation>
        <location evidence="1">Secreted</location>
    </subcellularLocation>
</comment>
<comment type="caution">
    <text evidence="6">The sequence shown here is derived from an EMBL/GenBank/DDBJ whole genome shotgun (WGS) entry which is preliminary data.</text>
</comment>
<dbReference type="NCBIfam" id="NF047686">
    <property type="entry name" value="IsaB_fam"/>
    <property type="match status" value="1"/>
</dbReference>
<comment type="similarity">
    <text evidence="4">Belongs to the IsaB family.</text>
</comment>
<accession>A0A2T4PYD5</accession>
<dbReference type="Proteomes" id="UP000240717">
    <property type="component" value="Unassembled WGS sequence"/>
</dbReference>
<evidence type="ECO:0000256" key="1">
    <source>
        <dbReference type="ARBA" id="ARBA00004613"/>
    </source>
</evidence>
<proteinExistence type="inferred from homology"/>
<evidence type="ECO:0000256" key="5">
    <source>
        <dbReference type="ARBA" id="ARBA00093792"/>
    </source>
</evidence>
<evidence type="ECO:0000313" key="6">
    <source>
        <dbReference type="EMBL" id="PTI50039.1"/>
    </source>
</evidence>
<keyword evidence="3" id="KW-0732">Signal</keyword>
<dbReference type="EMBL" id="PZEV01000040">
    <property type="protein sequence ID" value="PTI50039.1"/>
    <property type="molecule type" value="Genomic_DNA"/>
</dbReference>
<reference evidence="6 7" key="1">
    <citation type="journal article" date="2016" name="Front. Microbiol.">
        <title>Comprehensive Phylogenetic Analysis of Bovine Non-aureus Staphylococci Species Based on Whole-Genome Sequencing.</title>
        <authorList>
            <person name="Naushad S."/>
            <person name="Barkema H.W."/>
            <person name="Luby C."/>
            <person name="Condas L.A."/>
            <person name="Nobrega D.B."/>
            <person name="Carson D.A."/>
            <person name="De Buck J."/>
        </authorList>
    </citation>
    <scope>NUCLEOTIDE SEQUENCE [LARGE SCALE GENOMIC DNA]</scope>
    <source>
        <strain evidence="6 7">SNUC 2993</strain>
    </source>
</reference>
<evidence type="ECO:0000256" key="2">
    <source>
        <dbReference type="ARBA" id="ARBA00022525"/>
    </source>
</evidence>
<gene>
    <name evidence="6" type="ORF">BU085_10315</name>
</gene>
<name>A0A2T4PYD5_STAWA</name>
<evidence type="ECO:0000313" key="7">
    <source>
        <dbReference type="Proteomes" id="UP000240717"/>
    </source>
</evidence>
<dbReference type="RefSeq" id="WP_049425553.1">
    <property type="nucleotide sequence ID" value="NZ_JAFFRN010000002.1"/>
</dbReference>
<dbReference type="STRING" id="1194526.A284_00265"/>
<dbReference type="AlphaFoldDB" id="A0A2T4PYD5"/>
<protein>
    <recommendedName>
        <fullName evidence="5">Immunodominant staphylococcal antigen B</fullName>
    </recommendedName>
</protein>
<sequence>MKKLTKTFVAGSIVLGTALGVSVSTDNVSSHQAHAASSQYWYKYNGYTASGGNFVLSQSFYNGLKADNLEFNGVKVSGKYQAPTNSKVIYDQTFQQYKNHKANNVDIKVKPNSISLKQVKQKYGNNYDYQNPLTGPAKKKGDGIYSYQVGKGHIAFAIENGYVTKANVS</sequence>
<organism evidence="6 7">
    <name type="scientific">Staphylococcus warneri</name>
    <dbReference type="NCBI Taxonomy" id="1292"/>
    <lineage>
        <taxon>Bacteria</taxon>
        <taxon>Bacillati</taxon>
        <taxon>Bacillota</taxon>
        <taxon>Bacilli</taxon>
        <taxon>Bacillales</taxon>
        <taxon>Staphylococcaceae</taxon>
        <taxon>Staphylococcus</taxon>
    </lineage>
</organism>
<keyword evidence="2" id="KW-0964">Secreted</keyword>
<evidence type="ECO:0000256" key="3">
    <source>
        <dbReference type="ARBA" id="ARBA00022729"/>
    </source>
</evidence>
<dbReference type="InterPro" id="IPR058086">
    <property type="entry name" value="IsaB"/>
</dbReference>
<evidence type="ECO:0000256" key="4">
    <source>
        <dbReference type="ARBA" id="ARBA00093777"/>
    </source>
</evidence>